<dbReference type="OrthoDB" id="10420858at2759"/>
<gene>
    <name evidence="2" type="ORF">LSTR_LSTR006922</name>
</gene>
<keyword evidence="3" id="KW-1185">Reference proteome</keyword>
<name>A0A482X3K4_LAOST</name>
<accession>A0A482X3K4</accession>
<feature type="region of interest" description="Disordered" evidence="1">
    <location>
        <begin position="117"/>
        <end position="139"/>
    </location>
</feature>
<evidence type="ECO:0000256" key="1">
    <source>
        <dbReference type="SAM" id="MobiDB-lite"/>
    </source>
</evidence>
<dbReference type="EMBL" id="QKKF02018530">
    <property type="protein sequence ID" value="RZF40313.1"/>
    <property type="molecule type" value="Genomic_DNA"/>
</dbReference>
<organism evidence="2 3">
    <name type="scientific">Laodelphax striatellus</name>
    <name type="common">Small brown planthopper</name>
    <name type="synonym">Delphax striatella</name>
    <dbReference type="NCBI Taxonomy" id="195883"/>
    <lineage>
        <taxon>Eukaryota</taxon>
        <taxon>Metazoa</taxon>
        <taxon>Ecdysozoa</taxon>
        <taxon>Arthropoda</taxon>
        <taxon>Hexapoda</taxon>
        <taxon>Insecta</taxon>
        <taxon>Pterygota</taxon>
        <taxon>Neoptera</taxon>
        <taxon>Paraneoptera</taxon>
        <taxon>Hemiptera</taxon>
        <taxon>Auchenorrhyncha</taxon>
        <taxon>Fulgoroidea</taxon>
        <taxon>Delphacidae</taxon>
        <taxon>Criomorphinae</taxon>
        <taxon>Laodelphax</taxon>
    </lineage>
</organism>
<evidence type="ECO:0000313" key="2">
    <source>
        <dbReference type="EMBL" id="RZF40313.1"/>
    </source>
</evidence>
<comment type="caution">
    <text evidence="2">The sequence shown here is derived from an EMBL/GenBank/DDBJ whole genome shotgun (WGS) entry which is preliminary data.</text>
</comment>
<dbReference type="Proteomes" id="UP000291343">
    <property type="component" value="Unassembled WGS sequence"/>
</dbReference>
<proteinExistence type="predicted"/>
<protein>
    <submittedName>
        <fullName evidence="2">Uncharacterized protein</fullName>
    </submittedName>
</protein>
<evidence type="ECO:0000313" key="3">
    <source>
        <dbReference type="Proteomes" id="UP000291343"/>
    </source>
</evidence>
<dbReference type="AlphaFoldDB" id="A0A482X3K4"/>
<dbReference type="InParanoid" id="A0A482X3K4"/>
<reference evidence="2 3" key="1">
    <citation type="journal article" date="2017" name="Gigascience">
        <title>Genome sequence of the small brown planthopper, Laodelphax striatellus.</title>
        <authorList>
            <person name="Zhu J."/>
            <person name="Jiang F."/>
            <person name="Wang X."/>
            <person name="Yang P."/>
            <person name="Bao Y."/>
            <person name="Zhao W."/>
            <person name="Wang W."/>
            <person name="Lu H."/>
            <person name="Wang Q."/>
            <person name="Cui N."/>
            <person name="Li J."/>
            <person name="Chen X."/>
            <person name="Luo L."/>
            <person name="Yu J."/>
            <person name="Kang L."/>
            <person name="Cui F."/>
        </authorList>
    </citation>
    <scope>NUCLEOTIDE SEQUENCE [LARGE SCALE GENOMIC DNA]</scope>
    <source>
        <strain evidence="2">Lst14</strain>
    </source>
</reference>
<sequence>MDSQETADQNPNFFKDIENGINEREEKFIGSLSHQLGSLTETIIQSTLNVASTIDAGFLLELQNIKMKRDVLAEKMKSFNLERIDEVEQTHPPYESPVDHSEVTKLINNVKSIIEQTNNDEKSISGTTNEGKSISETTN</sequence>
<feature type="compositionally biased region" description="Polar residues" evidence="1">
    <location>
        <begin position="124"/>
        <end position="139"/>
    </location>
</feature>
<dbReference type="SMR" id="A0A482X3K4"/>